<dbReference type="KEGG" id="ebt:EBL_c01520"/>
<dbReference type="Pfam" id="PF00563">
    <property type="entry name" value="EAL"/>
    <property type="match status" value="1"/>
</dbReference>
<accession>K6VZ96</accession>
<dbReference type="PROSITE" id="PS50883">
    <property type="entry name" value="EAL"/>
    <property type="match status" value="1"/>
</dbReference>
<dbReference type="eggNOG" id="COG5001">
    <property type="taxonomic scope" value="Bacteria"/>
</dbReference>
<dbReference type="Gene3D" id="3.30.70.270">
    <property type="match status" value="1"/>
</dbReference>
<dbReference type="Pfam" id="PF00990">
    <property type="entry name" value="GGDEF"/>
    <property type="match status" value="1"/>
</dbReference>
<dbReference type="InterPro" id="IPR001633">
    <property type="entry name" value="EAL_dom"/>
</dbReference>
<sequence length="672" mass="75125">MATVFSVSLVFIAVFIIILLFHFTQQNRYTVATQMESIARSVRAPLSAAILKADIPQAESILMQIPPSGIVGRADVVLPNQFQALHINFATEHPVPLLMARLFELPVQISLPLYSLERPANPQPLAYLVLQADSWRMYRHIISIISTLVTTWLMLVLVVTVAVTWCINRLMVHPLRNIAQELHGLERSQVAGHQLKLGALHRDDEIGLLVRSYNRNQQQIRRLLEEKEKLATHFPLSELPNKALLLALLEQTTKEGKAPALLVVSSETLQEVVGVLKESQRETLLLTVISRLKGCLGADMTLAQMNQYDFAVICPQQSDPWAMMTLARQILAALHEPLPLQNLHLRPTASIGIAMWAQALGAEQQYRRAMSAALAARRFGRNQVQFYEPEQLQRAQQRLAQESHILNALETGQLAIWLQPQVDILSGTLLGAEVLLRQHQEDGQWSQPDTLLEQAEACGLIMTVGIWMLDASARLLASWQQRGVMLPLSINLSALQLVTPDVVAQLGELLQRYRIQPGTLILEVTENRRVDDPQAAINILRPLRDKGVRIALDDFGMGYASLYQFHQNKATPVDILKIDKAFVDLLPDNNSVASLIMDAAGRLNLDVVAQGVENDAQQRWLQEAGVQVVLGQQFAEPLSPDTFATRYLHSPAFLTTDSITKIHQNVLSYEKK</sequence>
<proteinExistence type="predicted"/>
<evidence type="ECO:0000313" key="6">
    <source>
        <dbReference type="Proteomes" id="UP000001955"/>
    </source>
</evidence>
<dbReference type="GO" id="GO:0071111">
    <property type="term" value="F:cyclic-guanylate-specific phosphodiesterase activity"/>
    <property type="evidence" value="ECO:0007669"/>
    <property type="project" value="InterPro"/>
</dbReference>
<feature type="transmembrane region" description="Helical" evidence="1">
    <location>
        <begin position="141"/>
        <end position="165"/>
    </location>
</feature>
<dbReference type="SMART" id="SM00052">
    <property type="entry name" value="EAL"/>
    <property type="match status" value="1"/>
</dbReference>
<dbReference type="PROSITE" id="PS50885">
    <property type="entry name" value="HAMP"/>
    <property type="match status" value="1"/>
</dbReference>
<dbReference type="HOGENOM" id="CLU_000445_70_46_6"/>
<dbReference type="SMART" id="SM00267">
    <property type="entry name" value="GGDEF"/>
    <property type="match status" value="1"/>
</dbReference>
<organism evidence="5 6">
    <name type="scientific">Shimwellia blattae (strain ATCC 29907 / DSM 4481 / JCM 1650 / NBRC 105725 / CDC 9005-74)</name>
    <name type="common">Escherichia blattae</name>
    <dbReference type="NCBI Taxonomy" id="630626"/>
    <lineage>
        <taxon>Bacteria</taxon>
        <taxon>Pseudomonadati</taxon>
        <taxon>Pseudomonadota</taxon>
        <taxon>Gammaproteobacteria</taxon>
        <taxon>Enterobacterales</taxon>
        <taxon>Enterobacteriaceae</taxon>
        <taxon>Shimwellia</taxon>
    </lineage>
</organism>
<protein>
    <submittedName>
        <fullName evidence="5">Putative diguanylate cyclase</fullName>
    </submittedName>
</protein>
<keyword evidence="6" id="KW-1185">Reference proteome</keyword>
<dbReference type="Proteomes" id="UP000001955">
    <property type="component" value="Chromosome"/>
</dbReference>
<dbReference type="GO" id="GO:0007165">
    <property type="term" value="P:signal transduction"/>
    <property type="evidence" value="ECO:0007669"/>
    <property type="project" value="InterPro"/>
</dbReference>
<evidence type="ECO:0000259" key="2">
    <source>
        <dbReference type="PROSITE" id="PS50883"/>
    </source>
</evidence>
<dbReference type="InterPro" id="IPR029787">
    <property type="entry name" value="Nucleotide_cyclase"/>
</dbReference>
<gene>
    <name evidence="5" type="primary">yhjK</name>
    <name evidence="5" type="ordered locus">EBL_c01520</name>
</gene>
<dbReference type="CDD" id="cd01948">
    <property type="entry name" value="EAL"/>
    <property type="match status" value="1"/>
</dbReference>
<keyword evidence="1" id="KW-1133">Transmembrane helix</keyword>
<dbReference type="PATRIC" id="fig|630626.3.peg.157"/>
<dbReference type="GO" id="GO:0016020">
    <property type="term" value="C:membrane"/>
    <property type="evidence" value="ECO:0007669"/>
    <property type="project" value="InterPro"/>
</dbReference>
<feature type="domain" description="GGDEF" evidence="4">
    <location>
        <begin position="257"/>
        <end position="389"/>
    </location>
</feature>
<evidence type="ECO:0000259" key="3">
    <source>
        <dbReference type="PROSITE" id="PS50885"/>
    </source>
</evidence>
<dbReference type="InterPro" id="IPR000160">
    <property type="entry name" value="GGDEF_dom"/>
</dbReference>
<dbReference type="InterPro" id="IPR033419">
    <property type="entry name" value="GAPES3"/>
</dbReference>
<dbReference type="STRING" id="630626.EBL_c01520"/>
<evidence type="ECO:0000256" key="1">
    <source>
        <dbReference type="SAM" id="Phobius"/>
    </source>
</evidence>
<dbReference type="InterPro" id="IPR050706">
    <property type="entry name" value="Cyclic-di-GMP_PDE-like"/>
</dbReference>
<feature type="domain" description="HAMP" evidence="3">
    <location>
        <begin position="169"/>
        <end position="225"/>
    </location>
</feature>
<dbReference type="PANTHER" id="PTHR33121:SF77">
    <property type="entry name" value="CYCLIC DI-GMP PHOSPHODIESTERASE PDEK-RELATED"/>
    <property type="match status" value="1"/>
</dbReference>
<feature type="domain" description="EAL" evidence="2">
    <location>
        <begin position="398"/>
        <end position="651"/>
    </location>
</feature>
<dbReference type="SUPFAM" id="SSF55073">
    <property type="entry name" value="Nucleotide cyclase"/>
    <property type="match status" value="1"/>
</dbReference>
<dbReference type="SUPFAM" id="SSF141868">
    <property type="entry name" value="EAL domain-like"/>
    <property type="match status" value="1"/>
</dbReference>
<evidence type="ECO:0000313" key="5">
    <source>
        <dbReference type="EMBL" id="AFJ45287.1"/>
    </source>
</evidence>
<accession>I2B433</accession>
<dbReference type="EMBL" id="CP001560">
    <property type="protein sequence ID" value="AFJ45287.1"/>
    <property type="molecule type" value="Genomic_DNA"/>
</dbReference>
<dbReference type="AlphaFoldDB" id="I2B433"/>
<dbReference type="Pfam" id="PF17154">
    <property type="entry name" value="GAPES3"/>
    <property type="match status" value="1"/>
</dbReference>
<reference evidence="5 6" key="1">
    <citation type="journal article" date="2012" name="J. Bacteriol.">
        <title>Complete genome sequence of the B12-producing Shimwellia blattae strain DSM 4481, isolated from a cockroach.</title>
        <authorList>
            <person name="Brzuszkiewicz E."/>
            <person name="Waschkowitz T."/>
            <person name="Wiezer A."/>
            <person name="Daniel R."/>
        </authorList>
    </citation>
    <scope>NUCLEOTIDE SEQUENCE [LARGE SCALE GENOMIC DNA]</scope>
    <source>
        <strain evidence="6">ATCC 29907 / DSM 4481 / JCM 1650 / NBRC 105725 / CDC 9005-74</strain>
    </source>
</reference>
<dbReference type="PANTHER" id="PTHR33121">
    <property type="entry name" value="CYCLIC DI-GMP PHOSPHODIESTERASE PDEF"/>
    <property type="match status" value="1"/>
</dbReference>
<dbReference type="InterPro" id="IPR035919">
    <property type="entry name" value="EAL_sf"/>
</dbReference>
<name>I2B433_SHIBC</name>
<dbReference type="OrthoDB" id="9804951at2"/>
<dbReference type="InterPro" id="IPR003660">
    <property type="entry name" value="HAMP_dom"/>
</dbReference>
<dbReference type="Gene3D" id="6.10.340.10">
    <property type="match status" value="1"/>
</dbReference>
<dbReference type="PROSITE" id="PS50887">
    <property type="entry name" value="GGDEF"/>
    <property type="match status" value="1"/>
</dbReference>
<keyword evidence="1" id="KW-0472">Membrane</keyword>
<dbReference type="Gene3D" id="3.20.20.450">
    <property type="entry name" value="EAL domain"/>
    <property type="match status" value="1"/>
</dbReference>
<keyword evidence="1" id="KW-0812">Transmembrane</keyword>
<dbReference type="InterPro" id="IPR043128">
    <property type="entry name" value="Rev_trsase/Diguanyl_cyclase"/>
</dbReference>
<feature type="transmembrane region" description="Helical" evidence="1">
    <location>
        <begin position="6"/>
        <end position="24"/>
    </location>
</feature>
<evidence type="ECO:0000259" key="4">
    <source>
        <dbReference type="PROSITE" id="PS50887"/>
    </source>
</evidence>